<gene>
    <name evidence="1" type="ORF">M9H77_05889</name>
</gene>
<dbReference type="Proteomes" id="UP001060085">
    <property type="component" value="Linkage Group LG02"/>
</dbReference>
<name>A0ACC0BQP1_CATRO</name>
<reference evidence="2" key="1">
    <citation type="journal article" date="2023" name="Nat. Plants">
        <title>Single-cell RNA sequencing provides a high-resolution roadmap for understanding the multicellular compartmentation of specialized metabolism.</title>
        <authorList>
            <person name="Sun S."/>
            <person name="Shen X."/>
            <person name="Li Y."/>
            <person name="Li Y."/>
            <person name="Wang S."/>
            <person name="Li R."/>
            <person name="Zhang H."/>
            <person name="Shen G."/>
            <person name="Guo B."/>
            <person name="Wei J."/>
            <person name="Xu J."/>
            <person name="St-Pierre B."/>
            <person name="Chen S."/>
            <person name="Sun C."/>
        </authorList>
    </citation>
    <scope>NUCLEOTIDE SEQUENCE [LARGE SCALE GENOMIC DNA]</scope>
</reference>
<keyword evidence="2" id="KW-1185">Reference proteome</keyword>
<evidence type="ECO:0000313" key="1">
    <source>
        <dbReference type="EMBL" id="KAI5674939.1"/>
    </source>
</evidence>
<protein>
    <submittedName>
        <fullName evidence="1">Uncharacterized protein</fullName>
    </submittedName>
</protein>
<organism evidence="1 2">
    <name type="scientific">Catharanthus roseus</name>
    <name type="common">Madagascar periwinkle</name>
    <name type="synonym">Vinca rosea</name>
    <dbReference type="NCBI Taxonomy" id="4058"/>
    <lineage>
        <taxon>Eukaryota</taxon>
        <taxon>Viridiplantae</taxon>
        <taxon>Streptophyta</taxon>
        <taxon>Embryophyta</taxon>
        <taxon>Tracheophyta</taxon>
        <taxon>Spermatophyta</taxon>
        <taxon>Magnoliopsida</taxon>
        <taxon>eudicotyledons</taxon>
        <taxon>Gunneridae</taxon>
        <taxon>Pentapetalae</taxon>
        <taxon>asterids</taxon>
        <taxon>lamiids</taxon>
        <taxon>Gentianales</taxon>
        <taxon>Apocynaceae</taxon>
        <taxon>Rauvolfioideae</taxon>
        <taxon>Vinceae</taxon>
        <taxon>Catharanthinae</taxon>
        <taxon>Catharanthus</taxon>
    </lineage>
</organism>
<proteinExistence type="predicted"/>
<evidence type="ECO:0000313" key="2">
    <source>
        <dbReference type="Proteomes" id="UP001060085"/>
    </source>
</evidence>
<dbReference type="EMBL" id="CM044702">
    <property type="protein sequence ID" value="KAI5674939.1"/>
    <property type="molecule type" value="Genomic_DNA"/>
</dbReference>
<accession>A0ACC0BQP1</accession>
<comment type="caution">
    <text evidence="1">The sequence shown here is derived from an EMBL/GenBank/DDBJ whole genome shotgun (WGS) entry which is preliminary data.</text>
</comment>
<sequence>MKKTHELFLSLVLFSIYTYSFTSAEPVLDAGGKILRPDAYYYMVPADIRDKGRGGGLTLSGIGNYTCPLTVVQELYETKIGLPLRFYPLHEDTKKGTAVPLSTDLNIEFSYPERCGESTIWKLEDYDEYQGKYFVGVGGVVGDLSPEALSNWFKIEKYGYGYKLLYCPTICSDCEVVCKNIGIVYENGQRRLALTDVRPLKFLFKLAK</sequence>